<dbReference type="Pfam" id="PF13802">
    <property type="entry name" value="Gal_mutarotas_2"/>
    <property type="match status" value="1"/>
</dbReference>
<dbReference type="Pfam" id="PF01055">
    <property type="entry name" value="Glyco_hydro_31_2nd"/>
    <property type="match status" value="1"/>
</dbReference>
<dbReference type="GO" id="GO:0004553">
    <property type="term" value="F:hydrolase activity, hydrolyzing O-glycosyl compounds"/>
    <property type="evidence" value="ECO:0007669"/>
    <property type="project" value="InterPro"/>
</dbReference>
<dbReference type="CDD" id="cd14752">
    <property type="entry name" value="GH31_N"/>
    <property type="match status" value="1"/>
</dbReference>
<keyword evidence="3" id="KW-0732">Signal</keyword>
<evidence type="ECO:0000256" key="1">
    <source>
        <dbReference type="ARBA" id="ARBA00007806"/>
    </source>
</evidence>
<feature type="domain" description="Glycoside hydrolase family 31 TIM barrel" evidence="4">
    <location>
        <begin position="251"/>
        <end position="588"/>
    </location>
</feature>
<proteinExistence type="inferred from homology"/>
<feature type="domain" description="Glycoside hydrolase family 31 N-terminal" evidence="5">
    <location>
        <begin position="58"/>
        <end position="208"/>
    </location>
</feature>
<dbReference type="SUPFAM" id="SSF51445">
    <property type="entry name" value="(Trans)glycosidases"/>
    <property type="match status" value="1"/>
</dbReference>
<evidence type="ECO:0000259" key="6">
    <source>
        <dbReference type="Pfam" id="PF21365"/>
    </source>
</evidence>
<name>A0AAJ6BIG6_9BACT</name>
<dbReference type="InterPro" id="IPR013780">
    <property type="entry name" value="Glyco_hydro_b"/>
</dbReference>
<protein>
    <submittedName>
        <fullName evidence="7">Glycoside hydrolase family 31 protein</fullName>
    </submittedName>
</protein>
<dbReference type="InterPro" id="IPR011013">
    <property type="entry name" value="Gal_mutarotase_sf_dom"/>
</dbReference>
<dbReference type="InterPro" id="IPR000322">
    <property type="entry name" value="Glyco_hydro_31_TIM"/>
</dbReference>
<evidence type="ECO:0000259" key="4">
    <source>
        <dbReference type="Pfam" id="PF01055"/>
    </source>
</evidence>
<keyword evidence="2" id="KW-0326">Glycosidase</keyword>
<dbReference type="InterPro" id="IPR051816">
    <property type="entry name" value="Glycosyl_Hydrolase_31"/>
</dbReference>
<organism evidence="7 8">
    <name type="scientific">Candidatus Pseudobacter hemicellulosilyticus</name>
    <dbReference type="NCBI Taxonomy" id="3121375"/>
    <lineage>
        <taxon>Bacteria</taxon>
        <taxon>Pseudomonadati</taxon>
        <taxon>Bacteroidota</taxon>
        <taxon>Chitinophagia</taxon>
        <taxon>Chitinophagales</taxon>
        <taxon>Chitinophagaceae</taxon>
        <taxon>Pseudobacter</taxon>
    </lineage>
</organism>
<dbReference type="Gene3D" id="2.60.40.1180">
    <property type="entry name" value="Golgi alpha-mannosidase II"/>
    <property type="match status" value="2"/>
</dbReference>
<dbReference type="InterPro" id="IPR025887">
    <property type="entry name" value="Glyco_hydro_31_N_dom"/>
</dbReference>
<dbReference type="GO" id="GO:0030246">
    <property type="term" value="F:carbohydrate binding"/>
    <property type="evidence" value="ECO:0007669"/>
    <property type="project" value="InterPro"/>
</dbReference>
<dbReference type="PANTHER" id="PTHR43863:SF2">
    <property type="entry name" value="MALTASE-GLUCOAMYLASE"/>
    <property type="match status" value="1"/>
</dbReference>
<gene>
    <name evidence="7" type="ORF">P0Y53_02005</name>
</gene>
<comment type="similarity">
    <text evidence="1 2">Belongs to the glycosyl hydrolase 31 family.</text>
</comment>
<dbReference type="PANTHER" id="PTHR43863">
    <property type="entry name" value="HYDROLASE, PUTATIVE (AFU_ORTHOLOGUE AFUA_1G03140)-RELATED"/>
    <property type="match status" value="1"/>
</dbReference>
<dbReference type="Gene3D" id="3.20.20.80">
    <property type="entry name" value="Glycosidases"/>
    <property type="match status" value="1"/>
</dbReference>
<dbReference type="SUPFAM" id="SSF51011">
    <property type="entry name" value="Glycosyl hydrolase domain"/>
    <property type="match status" value="1"/>
</dbReference>
<evidence type="ECO:0000313" key="8">
    <source>
        <dbReference type="Proteomes" id="UP001220610"/>
    </source>
</evidence>
<evidence type="ECO:0000256" key="2">
    <source>
        <dbReference type="RuleBase" id="RU361185"/>
    </source>
</evidence>
<accession>A0AAJ6BIG6</accession>
<keyword evidence="2 7" id="KW-0378">Hydrolase</keyword>
<sequence length="822" mass="92412">MSIYRFLLVALLFLAAFPAGYTQQVSVNTVGKDPFTGKATEIIYKVAEGEWSFAPYPNGVVKASFRPADYTRNEQLTEAVLATVQAQPVKITATAAKTIELDNAVSVVIQRDKLYFKSGREVKVKGAGYFAQGDQRGFRFLLGDEEKFFGGGERALPMDRRGYRLNLYNTPAYDYGLGTDNMNFSVPFLISSAGYGLFFDNPSRGYLDIGLTDKQTLEAGFSSGALTFYVVMGRNIDEILLNYTSLTGRQPLPPRWALGQLLSRFGYRSEAQARDVVAKMRKDNFPMDGLILDLFWFGDEVKGTMGNLDWSSTGKWPDPKAMMTSFNKDNLHTLLITEPFIVEGSRTFAESKPYLAINAAQEPHLLPDFYFGKAGLVDIFKKDSRDWLWKFYKKQVGMGVGGWWSDLGEPETHPNTVLHNFKDKGVSRFLSADEVHNVYGHYWSKFLFEKYNTDVSDTRLFNLVRSGFAGSQRFSVFPWSGDVGRSWSGLKAQFPVLLGMSLSGLPYIHSDAGGFASAPQADPELYTRWLQFAAFTPIFRPHGTALEDYDPSLKSIPPEPTFWEEPNKSIVRQWLQLRYQLLPYNYTLGYEQSVYGKPLMRPLYYYNFTDPETFAANEQYFWGDQFLVAPVMTQGSSSRKVYLPEGGWYQFEDNAPLNGKQWVEQPAALGRMPLLVRAGSFIPVWQPDSLIRSTAGYDARKIGLLYYPSPLTTTYTLFDDDGSSTRTLEKADYELVSFSGTTAGGKIVIDIKTNNEALYKKKQVRQFTLQVPSTAAFRTVLVNGKAVKAGELREKPLSLANGKFATAVVEFNGKPTRVELGF</sequence>
<dbReference type="InterPro" id="IPR017853">
    <property type="entry name" value="GH"/>
</dbReference>
<feature type="chain" id="PRO_5042515166" evidence="3">
    <location>
        <begin position="22"/>
        <end position="822"/>
    </location>
</feature>
<feature type="domain" description="Glycosyl hydrolase family 31 C-terminal" evidence="6">
    <location>
        <begin position="596"/>
        <end position="682"/>
    </location>
</feature>
<evidence type="ECO:0000256" key="3">
    <source>
        <dbReference type="SAM" id="SignalP"/>
    </source>
</evidence>
<dbReference type="GO" id="GO:0005975">
    <property type="term" value="P:carbohydrate metabolic process"/>
    <property type="evidence" value="ECO:0007669"/>
    <property type="project" value="InterPro"/>
</dbReference>
<evidence type="ECO:0000313" key="7">
    <source>
        <dbReference type="EMBL" id="WEK36261.1"/>
    </source>
</evidence>
<reference evidence="7" key="1">
    <citation type="submission" date="2023-03" db="EMBL/GenBank/DDBJ databases">
        <title>Andean soil-derived lignocellulolytic bacterial consortium as a source of novel taxa and putative plastic-active enzymes.</title>
        <authorList>
            <person name="Diaz-Garcia L."/>
            <person name="Chuvochina M."/>
            <person name="Feuerriegel G."/>
            <person name="Bunk B."/>
            <person name="Sproer C."/>
            <person name="Streit W.R."/>
            <person name="Rodriguez L.M."/>
            <person name="Overmann J."/>
            <person name="Jimenez D.J."/>
        </authorList>
    </citation>
    <scope>NUCLEOTIDE SEQUENCE</scope>
    <source>
        <strain evidence="7">MAG 7</strain>
    </source>
</reference>
<dbReference type="EMBL" id="CP119311">
    <property type="protein sequence ID" value="WEK36261.1"/>
    <property type="molecule type" value="Genomic_DNA"/>
</dbReference>
<dbReference type="Proteomes" id="UP001220610">
    <property type="component" value="Chromosome"/>
</dbReference>
<dbReference type="Gene3D" id="2.60.40.1760">
    <property type="entry name" value="glycosyl hydrolase (family 31)"/>
    <property type="match status" value="1"/>
</dbReference>
<dbReference type="SUPFAM" id="SSF74650">
    <property type="entry name" value="Galactose mutarotase-like"/>
    <property type="match status" value="1"/>
</dbReference>
<evidence type="ECO:0000259" key="5">
    <source>
        <dbReference type="Pfam" id="PF13802"/>
    </source>
</evidence>
<dbReference type="AlphaFoldDB" id="A0AAJ6BIG6"/>
<dbReference type="Pfam" id="PF21365">
    <property type="entry name" value="Glyco_hydro_31_3rd"/>
    <property type="match status" value="1"/>
</dbReference>
<feature type="signal peptide" evidence="3">
    <location>
        <begin position="1"/>
        <end position="21"/>
    </location>
</feature>
<dbReference type="InterPro" id="IPR048395">
    <property type="entry name" value="Glyco_hydro_31_C"/>
</dbReference>